<dbReference type="EMBL" id="KI925456">
    <property type="protein sequence ID" value="ETW83595.1"/>
    <property type="molecule type" value="Genomic_DNA"/>
</dbReference>
<keyword evidence="3" id="KW-1185">Reference proteome</keyword>
<dbReference type="AlphaFoldDB" id="W4KE48"/>
<protein>
    <recommendedName>
        <fullName evidence="1">Fungal STAND N-terminal Goodbye domain-containing protein</fullName>
    </recommendedName>
</protein>
<evidence type="ECO:0000313" key="2">
    <source>
        <dbReference type="EMBL" id="ETW83595.1"/>
    </source>
</evidence>
<dbReference type="InterPro" id="IPR031350">
    <property type="entry name" value="Goodbye_dom"/>
</dbReference>
<sequence length="184" mass="20760">MPDSNPGSQFHNIWKSALTKYKRDTDRDYFEGWLGEDSPDALFRLLDDELKSFKHFQEYRKKGEKVRRAIEPVLNMVNVFSETIGEGVAMAFSPAKAVSVAIRVLINGARDVSAHYDMIIEMFEKLKGFMGRLDVYIKQNITGKLKGLIVDILAQVLVVLGVATKWINQNRLCKGVALFTGECG</sequence>
<proteinExistence type="predicted"/>
<evidence type="ECO:0000313" key="3">
    <source>
        <dbReference type="Proteomes" id="UP000030671"/>
    </source>
</evidence>
<feature type="domain" description="Fungal STAND N-terminal Goodbye" evidence="1">
    <location>
        <begin position="14"/>
        <end position="136"/>
    </location>
</feature>
<evidence type="ECO:0000259" key="1">
    <source>
        <dbReference type="Pfam" id="PF17109"/>
    </source>
</evidence>
<dbReference type="Pfam" id="PF17109">
    <property type="entry name" value="Goodbye"/>
    <property type="match status" value="1"/>
</dbReference>
<reference evidence="2 3" key="1">
    <citation type="journal article" date="2012" name="New Phytol.">
        <title>Insight into trade-off between wood decay and parasitism from the genome of a fungal forest pathogen.</title>
        <authorList>
            <person name="Olson A."/>
            <person name="Aerts A."/>
            <person name="Asiegbu F."/>
            <person name="Belbahri L."/>
            <person name="Bouzid O."/>
            <person name="Broberg A."/>
            <person name="Canback B."/>
            <person name="Coutinho P.M."/>
            <person name="Cullen D."/>
            <person name="Dalman K."/>
            <person name="Deflorio G."/>
            <person name="van Diepen L.T."/>
            <person name="Dunand C."/>
            <person name="Duplessis S."/>
            <person name="Durling M."/>
            <person name="Gonthier P."/>
            <person name="Grimwood J."/>
            <person name="Fossdal C.G."/>
            <person name="Hansson D."/>
            <person name="Henrissat B."/>
            <person name="Hietala A."/>
            <person name="Himmelstrand K."/>
            <person name="Hoffmeister D."/>
            <person name="Hogberg N."/>
            <person name="James T.Y."/>
            <person name="Karlsson M."/>
            <person name="Kohler A."/>
            <person name="Kues U."/>
            <person name="Lee Y.H."/>
            <person name="Lin Y.C."/>
            <person name="Lind M."/>
            <person name="Lindquist E."/>
            <person name="Lombard V."/>
            <person name="Lucas S."/>
            <person name="Lunden K."/>
            <person name="Morin E."/>
            <person name="Murat C."/>
            <person name="Park J."/>
            <person name="Raffaello T."/>
            <person name="Rouze P."/>
            <person name="Salamov A."/>
            <person name="Schmutz J."/>
            <person name="Solheim H."/>
            <person name="Stahlberg J."/>
            <person name="Velez H."/>
            <person name="de Vries R.P."/>
            <person name="Wiebenga A."/>
            <person name="Woodward S."/>
            <person name="Yakovlev I."/>
            <person name="Garbelotto M."/>
            <person name="Martin F."/>
            <person name="Grigoriev I.V."/>
            <person name="Stenlid J."/>
        </authorList>
    </citation>
    <scope>NUCLEOTIDE SEQUENCE [LARGE SCALE GENOMIC DNA]</scope>
    <source>
        <strain evidence="2 3">TC 32-1</strain>
    </source>
</reference>
<dbReference type="RefSeq" id="XP_009543373.1">
    <property type="nucleotide sequence ID" value="XM_009545078.1"/>
</dbReference>
<name>W4KE48_HETIT</name>
<gene>
    <name evidence="2" type="ORF">HETIRDRAFT_312718</name>
</gene>
<dbReference type="GeneID" id="20669976"/>
<dbReference type="KEGG" id="hir:HETIRDRAFT_312718"/>
<accession>W4KE48</accession>
<dbReference type="Proteomes" id="UP000030671">
    <property type="component" value="Unassembled WGS sequence"/>
</dbReference>
<organism evidence="2 3">
    <name type="scientific">Heterobasidion irregulare (strain TC 32-1)</name>
    <dbReference type="NCBI Taxonomy" id="747525"/>
    <lineage>
        <taxon>Eukaryota</taxon>
        <taxon>Fungi</taxon>
        <taxon>Dikarya</taxon>
        <taxon>Basidiomycota</taxon>
        <taxon>Agaricomycotina</taxon>
        <taxon>Agaricomycetes</taxon>
        <taxon>Russulales</taxon>
        <taxon>Bondarzewiaceae</taxon>
        <taxon>Heterobasidion</taxon>
        <taxon>Heterobasidion annosum species complex</taxon>
    </lineage>
</organism>
<dbReference type="HOGENOM" id="CLU_1468335_0_0_1"/>
<dbReference type="InParanoid" id="W4KE48"/>
<dbReference type="OrthoDB" id="7464126at2759"/>